<evidence type="ECO:0000313" key="3">
    <source>
        <dbReference type="EMBL" id="MDQ0182743.1"/>
    </source>
</evidence>
<dbReference type="SUPFAM" id="SSF82549">
    <property type="entry name" value="DAK1/DegV-like"/>
    <property type="match status" value="1"/>
</dbReference>
<dbReference type="Proteomes" id="UP001242995">
    <property type="component" value="Unassembled WGS sequence"/>
</dbReference>
<dbReference type="GO" id="GO:0005829">
    <property type="term" value="C:cytosol"/>
    <property type="evidence" value="ECO:0007669"/>
    <property type="project" value="TreeGrafter"/>
</dbReference>
<dbReference type="Gene3D" id="3.30.1180.20">
    <property type="entry name" value="Dihydroxyacetone kinase, domain 2"/>
    <property type="match status" value="1"/>
</dbReference>
<dbReference type="InterPro" id="IPR050861">
    <property type="entry name" value="Dihydroxyacetone_Kinase"/>
</dbReference>
<sequence length="334" mass="35719">MSRFLNDPDDAVTEMLEGFLLAHPELERHGSSRVVTTATPPAGRVAIVTGGGSGHKPAFIGYLGEGMFDAVVCGDVFASPPVGSVLEAIRTVNTGQGVLLLLGNYSGDVMNFEMAADMARDEGIEVEMAVATDDLGAGSNVRPDQRRGVSGQFLIWKTVGAAARQGAPLTELKQLAQDVNAATRTMGVSLNGCTLPGSTKPTFSIEEGQMEIGVGHHGERGRSTEPLVPVDDIVNRLVEEINQELQLGQGDRAAVVINGLGGTPMLELYVAYRRVALLLRERGVSLDVNFVGEYFTALGMHGFSITLMKLDDRTFDLLNEPARTPHFTQTKPQN</sequence>
<comment type="caution">
    <text evidence="2">The sequence shown here is derived from an EMBL/GenBank/DDBJ whole genome shotgun (WGS) entry which is preliminary data.</text>
</comment>
<dbReference type="GO" id="GO:0004371">
    <property type="term" value="F:glycerone kinase activity"/>
    <property type="evidence" value="ECO:0007669"/>
    <property type="project" value="InterPro"/>
</dbReference>
<dbReference type="GO" id="GO:0019563">
    <property type="term" value="P:glycerol catabolic process"/>
    <property type="evidence" value="ECO:0007669"/>
    <property type="project" value="TreeGrafter"/>
</dbReference>
<dbReference type="EMBL" id="JAUSRG010000019">
    <property type="protein sequence ID" value="MDP9907273.1"/>
    <property type="molecule type" value="Genomic_DNA"/>
</dbReference>
<keyword evidence="2" id="KW-0418">Kinase</keyword>
<feature type="domain" description="DhaK" evidence="1">
    <location>
        <begin position="7"/>
        <end position="327"/>
    </location>
</feature>
<dbReference type="Proteomes" id="UP001230951">
    <property type="component" value="Unassembled WGS sequence"/>
</dbReference>
<dbReference type="Pfam" id="PF02733">
    <property type="entry name" value="Dak1"/>
    <property type="match status" value="1"/>
</dbReference>
<dbReference type="PROSITE" id="PS51481">
    <property type="entry name" value="DHAK"/>
    <property type="match status" value="1"/>
</dbReference>
<dbReference type="AlphaFoldDB" id="A0AAW8DK07"/>
<organism evidence="2 5">
    <name type="scientific">Arthrobacter bambusae</name>
    <dbReference type="NCBI Taxonomy" id="1338426"/>
    <lineage>
        <taxon>Bacteria</taxon>
        <taxon>Bacillati</taxon>
        <taxon>Actinomycetota</taxon>
        <taxon>Actinomycetes</taxon>
        <taxon>Micrococcales</taxon>
        <taxon>Micrococcaceae</taxon>
        <taxon>Arthrobacter</taxon>
    </lineage>
</organism>
<evidence type="ECO:0000313" key="5">
    <source>
        <dbReference type="Proteomes" id="UP001242995"/>
    </source>
</evidence>
<keyword evidence="4" id="KW-1185">Reference proteome</keyword>
<dbReference type="PANTHER" id="PTHR28629:SF4">
    <property type="entry name" value="TRIOKINASE_FMN CYCLASE"/>
    <property type="match status" value="1"/>
</dbReference>
<evidence type="ECO:0000259" key="1">
    <source>
        <dbReference type="PROSITE" id="PS51481"/>
    </source>
</evidence>
<evidence type="ECO:0000313" key="2">
    <source>
        <dbReference type="EMBL" id="MDP9907273.1"/>
    </source>
</evidence>
<dbReference type="RefSeq" id="WP_306963924.1">
    <property type="nucleotide sequence ID" value="NZ_JAUSRG010000019.1"/>
</dbReference>
<evidence type="ECO:0000313" key="4">
    <source>
        <dbReference type="Proteomes" id="UP001230951"/>
    </source>
</evidence>
<dbReference type="EC" id="2.7.1.-" evidence="2"/>
<dbReference type="Gene3D" id="3.40.50.10440">
    <property type="entry name" value="Dihydroxyacetone kinase, domain 1"/>
    <property type="match status" value="1"/>
</dbReference>
<keyword evidence="2" id="KW-0808">Transferase</keyword>
<protein>
    <submittedName>
        <fullName evidence="2">Dihydroxyacetone kinase-like protein</fullName>
        <ecNumber evidence="2">2.7.1.-</ecNumber>
    </submittedName>
</protein>
<dbReference type="InterPro" id="IPR004006">
    <property type="entry name" value="DhaK_dom"/>
</dbReference>
<gene>
    <name evidence="2" type="ORF">J2S90_004264</name>
    <name evidence="3" type="ORF">J2S93_004199</name>
</gene>
<proteinExistence type="predicted"/>
<dbReference type="PANTHER" id="PTHR28629">
    <property type="entry name" value="TRIOKINASE/FMN CYCLASE"/>
    <property type="match status" value="1"/>
</dbReference>
<accession>A0AAW8DK07</accession>
<dbReference type="EMBL" id="JAUSTF010000015">
    <property type="protein sequence ID" value="MDQ0182743.1"/>
    <property type="molecule type" value="Genomic_DNA"/>
</dbReference>
<name>A0AAW8DK07_9MICC</name>
<reference evidence="2 4" key="1">
    <citation type="submission" date="2023-07" db="EMBL/GenBank/DDBJ databases">
        <title>Sorghum-associated microbial communities from plants grown in Nebraska, USA.</title>
        <authorList>
            <person name="Schachtman D."/>
        </authorList>
    </citation>
    <scope>NUCLEOTIDE SEQUENCE</scope>
    <source>
        <strain evidence="2">DS1006</strain>
        <strain evidence="3 4">DS1016</strain>
    </source>
</reference>
<dbReference type="FunFam" id="3.40.50.10440:FF:000001">
    <property type="entry name" value="Dihydroxyacetone kinase, DhaK subunit"/>
    <property type="match status" value="1"/>
</dbReference>